<sequence>MVTQWHWPYATAFASIILLLFIPLLFSIDPAEAIIVSIIFAQLPIYMIHQWEEHRGDRFRLWVNAHVGRGREVLSRPATFIINSAGVWGGDFLAFYLAVYVDAGWGLIALYLPAVNAVGHIIPAVATRRYNPGLWSSVFGFVPLSWGGIVYLSRALEPTFFMQAVSLGVAIAVHVAILGYVQSRLHAETATS</sequence>
<evidence type="ECO:0000313" key="3">
    <source>
        <dbReference type="Proteomes" id="UP000076023"/>
    </source>
</evidence>
<accession>A0A146GDJ2</accession>
<feature type="transmembrane region" description="Helical" evidence="1">
    <location>
        <begin position="6"/>
        <end position="26"/>
    </location>
</feature>
<keyword evidence="1" id="KW-1133">Transmembrane helix</keyword>
<feature type="transmembrane region" description="Helical" evidence="1">
    <location>
        <begin position="133"/>
        <end position="154"/>
    </location>
</feature>
<proteinExistence type="predicted"/>
<evidence type="ECO:0000313" key="2">
    <source>
        <dbReference type="EMBL" id="GAT35380.1"/>
    </source>
</evidence>
<evidence type="ECO:0000256" key="1">
    <source>
        <dbReference type="SAM" id="Phobius"/>
    </source>
</evidence>
<name>A0A146GDJ2_TERSA</name>
<keyword evidence="1" id="KW-0472">Membrane</keyword>
<comment type="caution">
    <text evidence="2">The sequence shown here is derived from an EMBL/GenBank/DDBJ whole genome shotgun (WGS) entry which is preliminary data.</text>
</comment>
<dbReference type="InParanoid" id="A0A146GDJ2"/>
<dbReference type="InterPro" id="IPR025671">
    <property type="entry name" value="HXXEE"/>
</dbReference>
<organism evidence="2 3">
    <name type="scientific">Terrimicrobium sacchariphilum</name>
    <dbReference type="NCBI Taxonomy" id="690879"/>
    <lineage>
        <taxon>Bacteria</taxon>
        <taxon>Pseudomonadati</taxon>
        <taxon>Verrucomicrobiota</taxon>
        <taxon>Terrimicrobiia</taxon>
        <taxon>Terrimicrobiales</taxon>
        <taxon>Terrimicrobiaceae</taxon>
        <taxon>Terrimicrobium</taxon>
    </lineage>
</organism>
<evidence type="ECO:0008006" key="4">
    <source>
        <dbReference type="Google" id="ProtNLM"/>
    </source>
</evidence>
<dbReference type="AlphaFoldDB" id="A0A146GDJ2"/>
<feature type="transmembrane region" description="Helical" evidence="1">
    <location>
        <begin position="160"/>
        <end position="181"/>
    </location>
</feature>
<dbReference type="EMBL" id="BDCO01000003">
    <property type="protein sequence ID" value="GAT35380.1"/>
    <property type="molecule type" value="Genomic_DNA"/>
</dbReference>
<feature type="transmembrane region" description="Helical" evidence="1">
    <location>
        <begin position="33"/>
        <end position="51"/>
    </location>
</feature>
<keyword evidence="1" id="KW-0812">Transmembrane</keyword>
<reference evidence="3" key="1">
    <citation type="journal article" date="2017" name="Genome Announc.">
        <title>Draft Genome Sequence of Terrimicrobium sacchariphilum NM-5T, a Facultative Anaerobic Soil Bacterium of the Class Spartobacteria.</title>
        <authorList>
            <person name="Qiu Y.L."/>
            <person name="Tourlousse D.M."/>
            <person name="Matsuura N."/>
            <person name="Ohashi A."/>
            <person name="Sekiguchi Y."/>
        </authorList>
    </citation>
    <scope>NUCLEOTIDE SEQUENCE [LARGE SCALE GENOMIC DNA]</scope>
    <source>
        <strain evidence="3">NM-5</strain>
    </source>
</reference>
<gene>
    <name evidence="2" type="ORF">TSACC_3445</name>
</gene>
<dbReference type="STRING" id="690879.TSACC_3445"/>
<protein>
    <recommendedName>
        <fullName evidence="4">HXXEE domain-containing protein</fullName>
    </recommendedName>
</protein>
<dbReference type="Pfam" id="PF13787">
    <property type="entry name" value="HXXEE"/>
    <property type="match status" value="1"/>
</dbReference>
<keyword evidence="3" id="KW-1185">Reference proteome</keyword>
<dbReference type="Proteomes" id="UP000076023">
    <property type="component" value="Unassembled WGS sequence"/>
</dbReference>